<dbReference type="OrthoDB" id="776461at2759"/>
<reference evidence="4" key="1">
    <citation type="submission" date="2025-08" db="UniProtKB">
        <authorList>
            <consortium name="RefSeq"/>
        </authorList>
    </citation>
    <scope>IDENTIFICATION</scope>
</reference>
<feature type="region of interest" description="Disordered" evidence="1">
    <location>
        <begin position="186"/>
        <end position="220"/>
    </location>
</feature>
<dbReference type="InterPro" id="IPR043502">
    <property type="entry name" value="DNA/RNA_pol_sf"/>
</dbReference>
<feature type="compositionally biased region" description="Basic and acidic residues" evidence="1">
    <location>
        <begin position="206"/>
        <end position="220"/>
    </location>
</feature>
<evidence type="ECO:0000256" key="1">
    <source>
        <dbReference type="SAM" id="MobiDB-lite"/>
    </source>
</evidence>
<sequence>MKLLEVKRPRLEDRHENAIAFIEQDVEGVLAPHNDAVVVTVNIADYNVHRVFINNGSSIDILMMLFGLKNAGATYQQLVNKIFKDQLGRNMKAYVDDMLLKSRTTPDHIADLQETFNTLHRFQMKLNLAKCAFEVTTSKFFRFMISQRGIETNPKKIKVILEMMPSRTIEEVQHLTDFILECTIPNGQSSEAGEDPKGGESSKAGESSRNEEVDAKSDPKELWTLHVDGSSNASRVGVELSFTSSEGDIVGYALRFDFSATNNEVEYKDLIAGLKVASEVGAQHLKIFSDS</sequence>
<dbReference type="InParanoid" id="A0A6I9SGQ5"/>
<dbReference type="PANTHER" id="PTHR24559">
    <property type="entry name" value="TRANSPOSON TY3-I GAG-POL POLYPROTEIN"/>
    <property type="match status" value="1"/>
</dbReference>
<dbReference type="KEGG" id="egu:105060721"/>
<dbReference type="GeneID" id="105060721"/>
<dbReference type="InterPro" id="IPR043128">
    <property type="entry name" value="Rev_trsase/Diguanyl_cyclase"/>
</dbReference>
<evidence type="ECO:0000313" key="3">
    <source>
        <dbReference type="Proteomes" id="UP000504607"/>
    </source>
</evidence>
<accession>A0A6I9SGQ5</accession>
<dbReference type="SUPFAM" id="SSF56672">
    <property type="entry name" value="DNA/RNA polymerases"/>
    <property type="match status" value="1"/>
</dbReference>
<dbReference type="InterPro" id="IPR000477">
    <property type="entry name" value="RT_dom"/>
</dbReference>
<dbReference type="AlphaFoldDB" id="A0A6I9SGQ5"/>
<feature type="domain" description="RNase H type-1" evidence="2">
    <location>
        <begin position="219"/>
        <end position="291"/>
    </location>
</feature>
<name>A0A6I9SGQ5_ELAGV</name>
<organism evidence="3 4">
    <name type="scientific">Elaeis guineensis var. tenera</name>
    <name type="common">Oil palm</name>
    <dbReference type="NCBI Taxonomy" id="51953"/>
    <lineage>
        <taxon>Eukaryota</taxon>
        <taxon>Viridiplantae</taxon>
        <taxon>Streptophyta</taxon>
        <taxon>Embryophyta</taxon>
        <taxon>Tracheophyta</taxon>
        <taxon>Spermatophyta</taxon>
        <taxon>Magnoliopsida</taxon>
        <taxon>Liliopsida</taxon>
        <taxon>Arecaceae</taxon>
        <taxon>Arecoideae</taxon>
        <taxon>Cocoseae</taxon>
        <taxon>Elaeidinae</taxon>
        <taxon>Elaeis</taxon>
    </lineage>
</organism>
<dbReference type="GO" id="GO:0004523">
    <property type="term" value="F:RNA-DNA hybrid ribonuclease activity"/>
    <property type="evidence" value="ECO:0007669"/>
    <property type="project" value="InterPro"/>
</dbReference>
<dbReference type="PANTHER" id="PTHR24559:SF430">
    <property type="entry name" value="RNA-DIRECTED DNA POLYMERASE"/>
    <property type="match status" value="1"/>
</dbReference>
<dbReference type="Pfam" id="PF00078">
    <property type="entry name" value="RVT_1"/>
    <property type="match status" value="1"/>
</dbReference>
<keyword evidence="3" id="KW-1185">Reference proteome</keyword>
<dbReference type="Gene3D" id="3.30.70.270">
    <property type="match status" value="1"/>
</dbReference>
<dbReference type="InterPro" id="IPR002156">
    <property type="entry name" value="RNaseH_domain"/>
</dbReference>
<gene>
    <name evidence="4" type="primary">LOC105060721</name>
</gene>
<dbReference type="Gene3D" id="3.30.420.10">
    <property type="entry name" value="Ribonuclease H-like superfamily/Ribonuclease H"/>
    <property type="match status" value="1"/>
</dbReference>
<protein>
    <submittedName>
        <fullName evidence="4">Uncharacterized protein LOC105060721</fullName>
    </submittedName>
</protein>
<dbReference type="InterPro" id="IPR053134">
    <property type="entry name" value="RNA-dir_DNA_polymerase"/>
</dbReference>
<dbReference type="GO" id="GO:0003676">
    <property type="term" value="F:nucleic acid binding"/>
    <property type="evidence" value="ECO:0007669"/>
    <property type="project" value="InterPro"/>
</dbReference>
<dbReference type="PROSITE" id="PS50879">
    <property type="entry name" value="RNASE_H_1"/>
    <property type="match status" value="1"/>
</dbReference>
<dbReference type="InterPro" id="IPR036397">
    <property type="entry name" value="RNaseH_sf"/>
</dbReference>
<dbReference type="CDD" id="cd01647">
    <property type="entry name" value="RT_LTR"/>
    <property type="match status" value="1"/>
</dbReference>
<evidence type="ECO:0000313" key="4">
    <source>
        <dbReference type="RefSeq" id="XP_010942832.1"/>
    </source>
</evidence>
<dbReference type="RefSeq" id="XP_010942832.1">
    <property type="nucleotide sequence ID" value="XM_010944530.1"/>
</dbReference>
<proteinExistence type="predicted"/>
<dbReference type="Proteomes" id="UP000504607">
    <property type="component" value="Unplaced"/>
</dbReference>
<evidence type="ECO:0000259" key="2">
    <source>
        <dbReference type="PROSITE" id="PS50879"/>
    </source>
</evidence>